<feature type="compositionally biased region" description="Basic residues" evidence="1">
    <location>
        <begin position="1"/>
        <end position="21"/>
    </location>
</feature>
<feature type="region of interest" description="Disordered" evidence="1">
    <location>
        <begin position="184"/>
        <end position="203"/>
    </location>
</feature>
<reference evidence="2" key="1">
    <citation type="submission" date="2018-04" db="EMBL/GenBank/DDBJ databases">
        <title>WGS assembly of Panicum hallii.</title>
        <authorList>
            <person name="Lovell J."/>
            <person name="Jenkins J."/>
            <person name="Lowry D."/>
            <person name="Mamidi S."/>
            <person name="Sreedasyam A."/>
            <person name="Weng X."/>
            <person name="Barry K."/>
            <person name="Bonette J."/>
            <person name="Campitelli B."/>
            <person name="Daum C."/>
            <person name="Gordon S."/>
            <person name="Gould B."/>
            <person name="Lipzen A."/>
            <person name="Macqueen A."/>
            <person name="Palacio-Mejia J."/>
            <person name="Plott C."/>
            <person name="Shakirov E."/>
            <person name="Shu S."/>
            <person name="Yoshinaga Y."/>
            <person name="Zane M."/>
            <person name="Rokhsar D."/>
            <person name="Grimwood J."/>
            <person name="Schmutz J."/>
            <person name="Juenger T."/>
        </authorList>
    </citation>
    <scope>NUCLEOTIDE SEQUENCE [LARGE SCALE GENOMIC DNA]</scope>
    <source>
        <strain evidence="2">FIL2</strain>
    </source>
</reference>
<dbReference type="AlphaFoldDB" id="A0A2T8I9S6"/>
<feature type="compositionally biased region" description="Low complexity" evidence="1">
    <location>
        <begin position="190"/>
        <end position="203"/>
    </location>
</feature>
<evidence type="ECO:0000256" key="1">
    <source>
        <dbReference type="SAM" id="MobiDB-lite"/>
    </source>
</evidence>
<dbReference type="EMBL" id="CM008053">
    <property type="protein sequence ID" value="PVH34436.1"/>
    <property type="molecule type" value="Genomic_DNA"/>
</dbReference>
<feature type="region of interest" description="Disordered" evidence="1">
    <location>
        <begin position="1"/>
        <end position="37"/>
    </location>
</feature>
<organism evidence="2">
    <name type="scientific">Panicum hallii</name>
    <dbReference type="NCBI Taxonomy" id="206008"/>
    <lineage>
        <taxon>Eukaryota</taxon>
        <taxon>Viridiplantae</taxon>
        <taxon>Streptophyta</taxon>
        <taxon>Embryophyta</taxon>
        <taxon>Tracheophyta</taxon>
        <taxon>Spermatophyta</taxon>
        <taxon>Magnoliopsida</taxon>
        <taxon>Liliopsida</taxon>
        <taxon>Poales</taxon>
        <taxon>Poaceae</taxon>
        <taxon>PACMAD clade</taxon>
        <taxon>Panicoideae</taxon>
        <taxon>Panicodae</taxon>
        <taxon>Paniceae</taxon>
        <taxon>Panicinae</taxon>
        <taxon>Panicum</taxon>
        <taxon>Panicum sect. Panicum</taxon>
    </lineage>
</organism>
<gene>
    <name evidence="2" type="ORF">PAHAL_8G218000</name>
</gene>
<evidence type="ECO:0000313" key="2">
    <source>
        <dbReference type="EMBL" id="PVH34436.1"/>
    </source>
</evidence>
<feature type="region of interest" description="Disordered" evidence="1">
    <location>
        <begin position="49"/>
        <end position="79"/>
    </location>
</feature>
<protein>
    <submittedName>
        <fullName evidence="2">Uncharacterized protein</fullName>
    </submittedName>
</protein>
<dbReference type="SUPFAM" id="SSF51197">
    <property type="entry name" value="Clavaminate synthase-like"/>
    <property type="match status" value="1"/>
</dbReference>
<dbReference type="Proteomes" id="UP000243499">
    <property type="component" value="Chromosome 8"/>
</dbReference>
<sequence>MLRQRRHPFRRLRRPRQRRSRPAGAGDPGPRPGVRGLGLLHGDQPWGARVSPGSGHGGVRGTARFTGGGEGTIHGGRADGPGTFGTGFYSADGSARRRRHYLKMFVHPELHCPAKPENLRDIAGELAARTRDLMLQLGVAISESLGVAGGRVSEALDLGSCFQMLVQNQYPACAGADDVGSIAPWGSPVTPTTASSRSSYRTA</sequence>
<feature type="compositionally biased region" description="Gly residues" evidence="1">
    <location>
        <begin position="54"/>
        <end position="79"/>
    </location>
</feature>
<name>A0A2T8I9S6_9POAL</name>
<dbReference type="Gramene" id="PVH34436">
    <property type="protein sequence ID" value="PVH34436"/>
    <property type="gene ID" value="PAHAL_8G218000"/>
</dbReference>
<accession>A0A2T8I9S6</accession>
<proteinExistence type="predicted"/>